<proteinExistence type="predicted"/>
<dbReference type="AlphaFoldDB" id="A0A1G2MJ72"/>
<sequence>MLTPYNQSKFVYKTLTAATGEQFRVVFLLTMINGEVRVRVISANPISKPNIIFLPKFNKKQSTISTVAKTPTKKAESPFNTLFFFNSQPTRAPSL</sequence>
<evidence type="ECO:0000313" key="1">
    <source>
        <dbReference type="EMBL" id="OHA23975.1"/>
    </source>
</evidence>
<evidence type="ECO:0000313" key="2">
    <source>
        <dbReference type="Proteomes" id="UP000178413"/>
    </source>
</evidence>
<reference evidence="1 2" key="1">
    <citation type="journal article" date="2016" name="Nat. Commun.">
        <title>Thousands of microbial genomes shed light on interconnected biogeochemical processes in an aquifer system.</title>
        <authorList>
            <person name="Anantharaman K."/>
            <person name="Brown C.T."/>
            <person name="Hug L.A."/>
            <person name="Sharon I."/>
            <person name="Castelle C.J."/>
            <person name="Probst A.J."/>
            <person name="Thomas B.C."/>
            <person name="Singh A."/>
            <person name="Wilkins M.J."/>
            <person name="Karaoz U."/>
            <person name="Brodie E.L."/>
            <person name="Williams K.H."/>
            <person name="Hubbard S.S."/>
            <person name="Banfield J.F."/>
        </authorList>
    </citation>
    <scope>NUCLEOTIDE SEQUENCE [LARGE SCALE GENOMIC DNA]</scope>
</reference>
<dbReference type="Proteomes" id="UP000178413">
    <property type="component" value="Unassembled WGS sequence"/>
</dbReference>
<gene>
    <name evidence="1" type="ORF">A3D50_02080</name>
</gene>
<dbReference type="STRING" id="1802308.A3D50_02080"/>
<dbReference type="EMBL" id="MHRM01000014">
    <property type="protein sequence ID" value="OHA23975.1"/>
    <property type="molecule type" value="Genomic_DNA"/>
</dbReference>
<comment type="caution">
    <text evidence="1">The sequence shown here is derived from an EMBL/GenBank/DDBJ whole genome shotgun (WGS) entry which is preliminary data.</text>
</comment>
<accession>A0A1G2MJ72</accession>
<organism evidence="1 2">
    <name type="scientific">Candidatus Taylorbacteria bacterium RIFCSPHIGHO2_02_FULL_44_12</name>
    <dbReference type="NCBI Taxonomy" id="1802308"/>
    <lineage>
        <taxon>Bacteria</taxon>
        <taxon>Candidatus Tayloriibacteriota</taxon>
    </lineage>
</organism>
<name>A0A1G2MJ72_9BACT</name>
<protein>
    <submittedName>
        <fullName evidence="1">Uncharacterized protein</fullName>
    </submittedName>
</protein>